<organism evidence="4 5">
    <name type="scientific">Tsukamurella strandjordii</name>
    <dbReference type="NCBI Taxonomy" id="147577"/>
    <lineage>
        <taxon>Bacteria</taxon>
        <taxon>Bacillati</taxon>
        <taxon>Actinomycetota</taxon>
        <taxon>Actinomycetes</taxon>
        <taxon>Mycobacteriales</taxon>
        <taxon>Tsukamurellaceae</taxon>
        <taxon>Tsukamurella</taxon>
    </lineage>
</organism>
<dbReference type="Gene3D" id="2.70.70.10">
    <property type="entry name" value="Glucose Permease (Domain IIA)"/>
    <property type="match status" value="1"/>
</dbReference>
<dbReference type="Proteomes" id="UP001178281">
    <property type="component" value="Unassembled WGS sequence"/>
</dbReference>
<keyword evidence="5" id="KW-1185">Reference proteome</keyword>
<dbReference type="GO" id="GO:0004222">
    <property type="term" value="F:metalloendopeptidase activity"/>
    <property type="evidence" value="ECO:0007669"/>
    <property type="project" value="TreeGrafter"/>
</dbReference>
<comment type="caution">
    <text evidence="4">The sequence shown here is derived from an EMBL/GenBank/DDBJ whole genome shotgun (WGS) entry which is preliminary data.</text>
</comment>
<proteinExistence type="predicted"/>
<reference evidence="4" key="1">
    <citation type="submission" date="2023-08" db="EMBL/GenBank/DDBJ databases">
        <title>The draft genome of Tsukamurella strandjordii strain 050030.</title>
        <authorList>
            <person name="Zhao F."/>
            <person name="Feng Y."/>
            <person name="Zong Z."/>
        </authorList>
    </citation>
    <scope>NUCLEOTIDE SEQUENCE</scope>
    <source>
        <strain evidence="4">050030</strain>
    </source>
</reference>
<name>A0AA90SFV5_9ACTN</name>
<feature type="transmembrane region" description="Helical" evidence="2">
    <location>
        <begin position="12"/>
        <end position="30"/>
    </location>
</feature>
<evidence type="ECO:0000313" key="4">
    <source>
        <dbReference type="EMBL" id="MDP0397014.1"/>
    </source>
</evidence>
<keyword evidence="2" id="KW-0812">Transmembrane</keyword>
<gene>
    <name evidence="4" type="ORF">Q7X28_03655</name>
</gene>
<dbReference type="EC" id="3.4.-.-" evidence="4"/>
<feature type="domain" description="M23ase beta-sheet core" evidence="3">
    <location>
        <begin position="125"/>
        <end position="232"/>
    </location>
</feature>
<dbReference type="InterPro" id="IPR011055">
    <property type="entry name" value="Dup_hybrid_motif"/>
</dbReference>
<evidence type="ECO:0000313" key="5">
    <source>
        <dbReference type="Proteomes" id="UP001178281"/>
    </source>
</evidence>
<dbReference type="PANTHER" id="PTHR21666:SF270">
    <property type="entry name" value="MUREIN HYDROLASE ACTIVATOR ENVC"/>
    <property type="match status" value="1"/>
</dbReference>
<sequence length="286" mass="30099">MFAQLWTAAYRWRTVLVLAGALVFLASAILTTDPQIPGIAAVAVAIGVVAGFSRPIEAEDDPSRTVASPVGGRWLAVNSPSSRVPSHGVRAYGQAYAIDLARWPDEGGTDWGTGWARPDTIAGFGDPVHAMVDGEVVRASGWRRDHRCRTSKLATAYLMLEGMIRELGGPGWIVGNHVVVRSDDGAFAMVAHLRRGSLRVRVGDRVRAGEVIAACGNSGNSSVPHVHAQLMDRASVSIALGLPLRLRDVAVEPADADLPDGVTAAPPSDPYPGVPADGELLVARPG</sequence>
<evidence type="ECO:0000256" key="2">
    <source>
        <dbReference type="SAM" id="Phobius"/>
    </source>
</evidence>
<dbReference type="InterPro" id="IPR050570">
    <property type="entry name" value="Cell_wall_metabolism_enzyme"/>
</dbReference>
<feature type="region of interest" description="Disordered" evidence="1">
    <location>
        <begin position="256"/>
        <end position="286"/>
    </location>
</feature>
<dbReference type="PANTHER" id="PTHR21666">
    <property type="entry name" value="PEPTIDASE-RELATED"/>
    <property type="match status" value="1"/>
</dbReference>
<dbReference type="SUPFAM" id="SSF51261">
    <property type="entry name" value="Duplicated hybrid motif"/>
    <property type="match status" value="1"/>
</dbReference>
<keyword evidence="2" id="KW-0472">Membrane</keyword>
<dbReference type="CDD" id="cd12797">
    <property type="entry name" value="M23_peptidase"/>
    <property type="match status" value="1"/>
</dbReference>
<evidence type="ECO:0000256" key="1">
    <source>
        <dbReference type="SAM" id="MobiDB-lite"/>
    </source>
</evidence>
<dbReference type="AlphaFoldDB" id="A0AA90SFV5"/>
<dbReference type="EMBL" id="JAUTIX010000001">
    <property type="protein sequence ID" value="MDP0397014.1"/>
    <property type="molecule type" value="Genomic_DNA"/>
</dbReference>
<dbReference type="Pfam" id="PF01551">
    <property type="entry name" value="Peptidase_M23"/>
    <property type="match status" value="1"/>
</dbReference>
<keyword evidence="2" id="KW-1133">Transmembrane helix</keyword>
<accession>A0AA90SFV5</accession>
<dbReference type="RefSeq" id="WP_305110308.1">
    <property type="nucleotide sequence ID" value="NZ_JAUTIX010000001.1"/>
</dbReference>
<protein>
    <submittedName>
        <fullName evidence="4">M23 family metallopeptidase</fullName>
        <ecNumber evidence="4">3.4.-.-</ecNumber>
    </submittedName>
</protein>
<dbReference type="InterPro" id="IPR016047">
    <property type="entry name" value="M23ase_b-sheet_dom"/>
</dbReference>
<evidence type="ECO:0000259" key="3">
    <source>
        <dbReference type="Pfam" id="PF01551"/>
    </source>
</evidence>
<keyword evidence="4" id="KW-0378">Hydrolase</keyword>